<dbReference type="STRING" id="391595.RLO149_c028770"/>
<accession>F7ZGA5</accession>
<evidence type="ECO:0000313" key="2">
    <source>
        <dbReference type="EMBL" id="AEI94836.1"/>
    </source>
</evidence>
<dbReference type="HOGENOM" id="CLU_046006_6_1_5"/>
<dbReference type="OrthoDB" id="9807407at2"/>
<reference evidence="2 3" key="1">
    <citation type="journal article" date="2011" name="BMC Genomics">
        <title>Comparative genome analysis and genome-guided physiological analysis of Roseobacter litoralis.</title>
        <authorList>
            <person name="Kalhoefer D."/>
            <person name="Thole S."/>
            <person name="Voget S."/>
            <person name="Lehmann R."/>
            <person name="Liesegang H."/>
            <person name="Wollher A."/>
            <person name="Daniel R."/>
            <person name="Simon M."/>
            <person name="Brinkhoff T."/>
        </authorList>
    </citation>
    <scope>NUCLEOTIDE SEQUENCE [LARGE SCALE GENOMIC DNA]</scope>
    <source>
        <strain evidence="3">ATCC 49566 / DSM 6996 / JCM 21268 / NBRC 15278 / OCh 149</strain>
    </source>
</reference>
<evidence type="ECO:0000313" key="3">
    <source>
        <dbReference type="Proteomes" id="UP000001353"/>
    </source>
</evidence>
<gene>
    <name evidence="2" type="ordered locus">RLO149_c028770</name>
</gene>
<organism evidence="2 3">
    <name type="scientific">Roseobacter litoralis (strain ATCC 49566 / DSM 6996 / JCM 21268 / NBRC 15278 / OCh 149)</name>
    <dbReference type="NCBI Taxonomy" id="391595"/>
    <lineage>
        <taxon>Bacteria</taxon>
        <taxon>Pseudomonadati</taxon>
        <taxon>Pseudomonadota</taxon>
        <taxon>Alphaproteobacteria</taxon>
        <taxon>Rhodobacterales</taxon>
        <taxon>Roseobacteraceae</taxon>
        <taxon>Roseobacter</taxon>
    </lineage>
</organism>
<feature type="domain" description="VOC" evidence="1">
    <location>
        <begin position="1"/>
        <end position="122"/>
    </location>
</feature>
<sequence>MIDHVSVSVTDLAAARTFYVEILEKIGLCELVSREHSVGFGKSYPEFWLNERPNMGAVAQDCGAHVCFRCPSKDAVIGFHTVALAKGGSDAGMPRDRQGAKTPYFGAFIFDLDGNKIEVVTFPREATA</sequence>
<dbReference type="PANTHER" id="PTHR35006">
    <property type="entry name" value="GLYOXALASE FAMILY PROTEIN (AFU_ORTHOLOGUE AFUA_5G14830)"/>
    <property type="match status" value="1"/>
</dbReference>
<evidence type="ECO:0000259" key="1">
    <source>
        <dbReference type="PROSITE" id="PS51819"/>
    </source>
</evidence>
<dbReference type="SUPFAM" id="SSF54593">
    <property type="entry name" value="Glyoxalase/Bleomycin resistance protein/Dihydroxybiphenyl dioxygenase"/>
    <property type="match status" value="1"/>
</dbReference>
<dbReference type="Gene3D" id="3.10.180.10">
    <property type="entry name" value="2,3-Dihydroxybiphenyl 1,2-Dioxygenase, domain 1"/>
    <property type="match status" value="1"/>
</dbReference>
<dbReference type="InterPro" id="IPR029068">
    <property type="entry name" value="Glyas_Bleomycin-R_OHBP_Dase"/>
</dbReference>
<dbReference type="Proteomes" id="UP000001353">
    <property type="component" value="Chromosome"/>
</dbReference>
<proteinExistence type="predicted"/>
<dbReference type="eggNOG" id="COG0346">
    <property type="taxonomic scope" value="Bacteria"/>
</dbReference>
<dbReference type="CDD" id="cd07262">
    <property type="entry name" value="VOC_like"/>
    <property type="match status" value="1"/>
</dbReference>
<dbReference type="PANTHER" id="PTHR35006:SF4">
    <property type="entry name" value="BLR7706 PROTEIN"/>
    <property type="match status" value="1"/>
</dbReference>
<dbReference type="InterPro" id="IPR037523">
    <property type="entry name" value="VOC_core"/>
</dbReference>
<keyword evidence="3" id="KW-1185">Reference proteome</keyword>
<dbReference type="Pfam" id="PF00903">
    <property type="entry name" value="Glyoxalase"/>
    <property type="match status" value="1"/>
</dbReference>
<dbReference type="AlphaFoldDB" id="F7ZGA5"/>
<dbReference type="InterPro" id="IPR004360">
    <property type="entry name" value="Glyas_Fos-R_dOase_dom"/>
</dbReference>
<dbReference type="RefSeq" id="WP_013962749.1">
    <property type="nucleotide sequence ID" value="NC_015730.1"/>
</dbReference>
<dbReference type="KEGG" id="rli:RLO149_c028770"/>
<name>F7ZGA5_ROSLO</name>
<dbReference type="GO" id="GO:0051213">
    <property type="term" value="F:dioxygenase activity"/>
    <property type="evidence" value="ECO:0007669"/>
    <property type="project" value="UniProtKB-KW"/>
</dbReference>
<dbReference type="EMBL" id="CP002623">
    <property type="protein sequence ID" value="AEI94836.1"/>
    <property type="molecule type" value="Genomic_DNA"/>
</dbReference>
<dbReference type="PROSITE" id="PS51819">
    <property type="entry name" value="VOC"/>
    <property type="match status" value="1"/>
</dbReference>
<protein>
    <submittedName>
        <fullName evidence="2">Glyoxalase/bleomycin resistance protein/dioxygenase family protein</fullName>
    </submittedName>
</protein>